<organism evidence="2 3">
    <name type="scientific">Celeribacter arenosi</name>
    <dbReference type="NCBI Taxonomy" id="792649"/>
    <lineage>
        <taxon>Bacteria</taxon>
        <taxon>Pseudomonadati</taxon>
        <taxon>Pseudomonadota</taxon>
        <taxon>Alphaproteobacteria</taxon>
        <taxon>Rhodobacterales</taxon>
        <taxon>Roseobacteraceae</taxon>
        <taxon>Celeribacter</taxon>
    </lineage>
</organism>
<proteinExistence type="predicted"/>
<feature type="domain" description="DUF1638" evidence="1">
    <location>
        <begin position="49"/>
        <end position="204"/>
    </location>
</feature>
<dbReference type="Pfam" id="PF07796">
    <property type="entry name" value="DUF1638"/>
    <property type="match status" value="1"/>
</dbReference>
<evidence type="ECO:0000313" key="3">
    <source>
        <dbReference type="Proteomes" id="UP001399917"/>
    </source>
</evidence>
<dbReference type="EMBL" id="BAABDF010000007">
    <property type="protein sequence ID" value="GAA3877966.1"/>
    <property type="molecule type" value="Genomic_DNA"/>
</dbReference>
<evidence type="ECO:0000313" key="2">
    <source>
        <dbReference type="EMBL" id="GAA3877966.1"/>
    </source>
</evidence>
<gene>
    <name evidence="2" type="ORF">GCM10022404_29670</name>
</gene>
<dbReference type="Proteomes" id="UP001399917">
    <property type="component" value="Unassembled WGS sequence"/>
</dbReference>
<name>A0ABP7KHJ9_9RHOB</name>
<comment type="caution">
    <text evidence="2">The sequence shown here is derived from an EMBL/GenBank/DDBJ whole genome shotgun (WGS) entry which is preliminary data.</text>
</comment>
<keyword evidence="3" id="KW-1185">Reference proteome</keyword>
<accession>A0ABP7KHJ9</accession>
<dbReference type="RefSeq" id="WP_425549865.1">
    <property type="nucleotide sequence ID" value="NZ_BAABDF010000007.1"/>
</dbReference>
<sequence length="211" mass="23229">MIPADTDLRDTGLAPIGAGRTLVIACGALAREIIALIDMNGLTHLTLTCLPAILHNDPRKIPQAIENAVYKHKEDYDEILIAYGDCGTGGQLQSLCDRLGVTMIDAPHCYAFFDGTKTFAQRGEVTSFYLTDFLARQFDAFVWEPLGLARYPDLRDAYFGNYETLVYLAQTENADLTAKARDAAERLGLGFERRYTSFGDLEPFLTTGSGS</sequence>
<reference evidence="3" key="1">
    <citation type="journal article" date="2019" name="Int. J. Syst. Evol. Microbiol.">
        <title>The Global Catalogue of Microorganisms (GCM) 10K type strain sequencing project: providing services to taxonomists for standard genome sequencing and annotation.</title>
        <authorList>
            <consortium name="The Broad Institute Genomics Platform"/>
            <consortium name="The Broad Institute Genome Sequencing Center for Infectious Disease"/>
            <person name="Wu L."/>
            <person name="Ma J."/>
        </authorList>
    </citation>
    <scope>NUCLEOTIDE SEQUENCE [LARGE SCALE GENOMIC DNA]</scope>
    <source>
        <strain evidence="3">JCM 17190</strain>
    </source>
</reference>
<evidence type="ECO:0000259" key="1">
    <source>
        <dbReference type="Pfam" id="PF07796"/>
    </source>
</evidence>
<protein>
    <submittedName>
        <fullName evidence="2">DUF1638 domain-containing protein</fullName>
    </submittedName>
</protein>
<dbReference type="InterPro" id="IPR012437">
    <property type="entry name" value="DUF1638"/>
</dbReference>